<gene>
    <name evidence="2" type="ORF">UW78_C0001G0061</name>
</gene>
<proteinExistence type="predicted"/>
<dbReference type="NCBIfam" id="TIGR02532">
    <property type="entry name" value="IV_pilin_GFxxxE"/>
    <property type="match status" value="1"/>
</dbReference>
<sequence length="204" mass="21727">MRVHTTQHKKGFTLVEMIVSIGLFTIVLFISSSAFLAVLNADRKSRATRTAIDNLNLSLEDMSRRIKTGTTYNCGGGATGVNDCPYPGDTILAITDQNDQRVIYKRGVGTGAITAGNAVSGCGSTFSSTTQGCLIRHITSGTPLLVTGKDIHITNLRFVVNGAAPLPNTVQPYVAVLVDGITTAGKITSAFKLQTTITQRMYDI</sequence>
<accession>A0A0G1KFG2</accession>
<keyword evidence="1" id="KW-0812">Transmembrane</keyword>
<feature type="transmembrane region" description="Helical" evidence="1">
    <location>
        <begin position="17"/>
        <end position="39"/>
    </location>
</feature>
<protein>
    <submittedName>
        <fullName evidence="2">Uncharacterized protein</fullName>
    </submittedName>
</protein>
<dbReference type="SUPFAM" id="SSF54523">
    <property type="entry name" value="Pili subunits"/>
    <property type="match status" value="1"/>
</dbReference>
<comment type="caution">
    <text evidence="2">The sequence shown here is derived from an EMBL/GenBank/DDBJ whole genome shotgun (WGS) entry which is preliminary data.</text>
</comment>
<evidence type="ECO:0000313" key="3">
    <source>
        <dbReference type="Proteomes" id="UP000034595"/>
    </source>
</evidence>
<dbReference type="InterPro" id="IPR012902">
    <property type="entry name" value="N_methyl_site"/>
</dbReference>
<dbReference type="EMBL" id="LCJQ01000001">
    <property type="protein sequence ID" value="KKT82278.1"/>
    <property type="molecule type" value="Genomic_DNA"/>
</dbReference>
<organism evidence="2 3">
    <name type="scientific">Candidatus Azambacteria bacterium GW2011_GWA1_44_9</name>
    <dbReference type="NCBI Taxonomy" id="1618610"/>
    <lineage>
        <taxon>Bacteria</taxon>
        <taxon>Candidatus Azamiibacteriota</taxon>
    </lineage>
</organism>
<reference evidence="2 3" key="1">
    <citation type="journal article" date="2015" name="Nature">
        <title>rRNA introns, odd ribosomes, and small enigmatic genomes across a large radiation of phyla.</title>
        <authorList>
            <person name="Brown C.T."/>
            <person name="Hug L.A."/>
            <person name="Thomas B.C."/>
            <person name="Sharon I."/>
            <person name="Castelle C.J."/>
            <person name="Singh A."/>
            <person name="Wilkins M.J."/>
            <person name="Williams K.H."/>
            <person name="Banfield J.F."/>
        </authorList>
    </citation>
    <scope>NUCLEOTIDE SEQUENCE [LARGE SCALE GENOMIC DNA]</scope>
</reference>
<keyword evidence="1" id="KW-1133">Transmembrane helix</keyword>
<keyword evidence="1" id="KW-0472">Membrane</keyword>
<dbReference type="AlphaFoldDB" id="A0A0G1KFG2"/>
<evidence type="ECO:0000313" key="2">
    <source>
        <dbReference type="EMBL" id="KKT82278.1"/>
    </source>
</evidence>
<dbReference type="Proteomes" id="UP000034595">
    <property type="component" value="Unassembled WGS sequence"/>
</dbReference>
<dbReference type="InterPro" id="IPR045584">
    <property type="entry name" value="Pilin-like"/>
</dbReference>
<name>A0A0G1KFG2_9BACT</name>
<dbReference type="Pfam" id="PF07963">
    <property type="entry name" value="N_methyl"/>
    <property type="match status" value="1"/>
</dbReference>
<evidence type="ECO:0000256" key="1">
    <source>
        <dbReference type="SAM" id="Phobius"/>
    </source>
</evidence>